<sequence>MIKYSSICGHHSCSSSEKNRSALVMGKFGLCPLCSCNTRCIQYGNCCPEVFYALNISCVNPGILEGEWWNEDNRYPVSINRYRNPPVLMVTSCPQISIENEHNVCHVDDSWNSLIRNMPLTSLKTGLTYRNNRCSVCHNETPVDLLAWGIGIDCRESYSLHKGLSNELNPPSCSIENSRLFYGINSCNISGTWKLYDLDIDHACQTYDNQFDYFKNIFCYLCNPPLYEGQSISTCNDTGLWYPYDPELEKLCAETTITQVIGNFKNIYCYFCNRNNDQTTQYNFNDAYVTYEVDRKSHFEHLFKIRKLRLKYILHMLTKESGIESSSTDNESLVHFLTTPLDDFSNSRQFDLHNDELLDIYTKYLAYSGT</sequence>
<dbReference type="OrthoDB" id="6134459at2759"/>
<dbReference type="EMBL" id="CAJPWZ010002220">
    <property type="protein sequence ID" value="CAG2233888.1"/>
    <property type="molecule type" value="Genomic_DNA"/>
</dbReference>
<protein>
    <recommendedName>
        <fullName evidence="3">SMB domain-containing protein</fullName>
    </recommendedName>
</protein>
<name>A0A8S3TJN4_MYTED</name>
<evidence type="ECO:0000313" key="1">
    <source>
        <dbReference type="EMBL" id="CAG2233888.1"/>
    </source>
</evidence>
<reference evidence="1" key="1">
    <citation type="submission" date="2021-03" db="EMBL/GenBank/DDBJ databases">
        <authorList>
            <person name="Bekaert M."/>
        </authorList>
    </citation>
    <scope>NUCLEOTIDE SEQUENCE</scope>
</reference>
<keyword evidence="2" id="KW-1185">Reference proteome</keyword>
<dbReference type="Proteomes" id="UP000683360">
    <property type="component" value="Unassembled WGS sequence"/>
</dbReference>
<evidence type="ECO:0000313" key="2">
    <source>
        <dbReference type="Proteomes" id="UP000683360"/>
    </source>
</evidence>
<comment type="caution">
    <text evidence="1">The sequence shown here is derived from an EMBL/GenBank/DDBJ whole genome shotgun (WGS) entry which is preliminary data.</text>
</comment>
<evidence type="ECO:0008006" key="3">
    <source>
        <dbReference type="Google" id="ProtNLM"/>
    </source>
</evidence>
<organism evidence="1 2">
    <name type="scientific">Mytilus edulis</name>
    <name type="common">Blue mussel</name>
    <dbReference type="NCBI Taxonomy" id="6550"/>
    <lineage>
        <taxon>Eukaryota</taxon>
        <taxon>Metazoa</taxon>
        <taxon>Spiralia</taxon>
        <taxon>Lophotrochozoa</taxon>
        <taxon>Mollusca</taxon>
        <taxon>Bivalvia</taxon>
        <taxon>Autobranchia</taxon>
        <taxon>Pteriomorphia</taxon>
        <taxon>Mytilida</taxon>
        <taxon>Mytiloidea</taxon>
        <taxon>Mytilidae</taxon>
        <taxon>Mytilinae</taxon>
        <taxon>Mytilus</taxon>
    </lineage>
</organism>
<dbReference type="AlphaFoldDB" id="A0A8S3TJN4"/>
<proteinExistence type="predicted"/>
<accession>A0A8S3TJN4</accession>
<gene>
    <name evidence="1" type="ORF">MEDL_46551</name>
</gene>